<dbReference type="OrthoDB" id="414175at2759"/>
<keyword evidence="15" id="KW-1185">Reference proteome</keyword>
<dbReference type="PANTHER" id="PTHR23033:SF14">
    <property type="entry name" value="GLYCOPROTEIN-N-ACETYLGALACTOSAMINE 3-BETA-GALACTOSYLTRANSFERASE 1-RELATED"/>
    <property type="match status" value="1"/>
</dbReference>
<keyword evidence="9" id="KW-0735">Signal-anchor</keyword>
<feature type="domain" description="Fringe-like glycosyltransferase" evidence="13">
    <location>
        <begin position="98"/>
        <end position="297"/>
    </location>
</feature>
<accession>A0A8K1CEK9</accession>
<dbReference type="Pfam" id="PF02434">
    <property type="entry name" value="Fringe"/>
    <property type="match status" value="1"/>
</dbReference>
<evidence type="ECO:0000256" key="11">
    <source>
        <dbReference type="ARBA" id="ARBA00023136"/>
    </source>
</evidence>
<gene>
    <name evidence="14" type="ORF">Poli38472_009512</name>
</gene>
<dbReference type="PANTHER" id="PTHR23033">
    <property type="entry name" value="BETA1,3-GALACTOSYLTRANSFERASE"/>
    <property type="match status" value="1"/>
</dbReference>
<evidence type="ECO:0000256" key="1">
    <source>
        <dbReference type="ARBA" id="ARBA00004606"/>
    </source>
</evidence>
<dbReference type="GO" id="GO:0016020">
    <property type="term" value="C:membrane"/>
    <property type="evidence" value="ECO:0007669"/>
    <property type="project" value="UniProtKB-SubCell"/>
</dbReference>
<organism evidence="14 15">
    <name type="scientific">Pythium oligandrum</name>
    <name type="common">Mycoparasitic fungus</name>
    <dbReference type="NCBI Taxonomy" id="41045"/>
    <lineage>
        <taxon>Eukaryota</taxon>
        <taxon>Sar</taxon>
        <taxon>Stramenopiles</taxon>
        <taxon>Oomycota</taxon>
        <taxon>Peronosporomycetes</taxon>
        <taxon>Pythiales</taxon>
        <taxon>Pythiaceae</taxon>
        <taxon>Pythium</taxon>
    </lineage>
</organism>
<keyword evidence="10" id="KW-1133">Transmembrane helix</keyword>
<keyword evidence="6" id="KW-0808">Transferase</keyword>
<evidence type="ECO:0000256" key="9">
    <source>
        <dbReference type="ARBA" id="ARBA00022968"/>
    </source>
</evidence>
<feature type="chain" id="PRO_5035446975" description="N-acetylgalactosaminide beta-1,3-galactosyltransferase" evidence="12">
    <location>
        <begin position="29"/>
        <end position="412"/>
    </location>
</feature>
<comment type="similarity">
    <text evidence="3">Belongs to the glycosyltransferase 31 family. Beta3-Gal-T subfamily.</text>
</comment>
<keyword evidence="8" id="KW-0547">Nucleotide-binding</keyword>
<keyword evidence="7" id="KW-0812">Transmembrane</keyword>
<evidence type="ECO:0000256" key="12">
    <source>
        <dbReference type="SAM" id="SignalP"/>
    </source>
</evidence>
<dbReference type="EMBL" id="SPLM01000074">
    <property type="protein sequence ID" value="TMW62019.1"/>
    <property type="molecule type" value="Genomic_DNA"/>
</dbReference>
<sequence length="412" mass="48312">MTVEMPRFRSSRWLSVCVTLLLVASVRGEEAVTAAAHGEQAQQVEGVVETELALDPARTMSKAELCAKDVGMSHPALRLIDVTPEPNPFTLPARYPRIFCFVNTISVHMDRAQAVAETWGQRCDHLMFFSNATDTITVGKGTPRERSYQVVELDVIADHNHLWQKHKASLQYVYEHFRHDYDWFYKADDDAYVILENLRAYLQRPEILMNYKRQPMQMGHRFNLTQELVDYYVVDDALEQSWRKRFHRWVFNSGGPGYVMNRLYMDKIISLIPEKTCLSDYWSEMLPDDAAISYCMMWHDVYPWDTRDLQGRERWHSDKPKGVYYVDPNDPDYWYVDYHHMIGGVRAGDDCCAPDSIAFHYISPPLMFHLERTLYFCREDDERIQDIAAFNDKYQLAIGDRVMVREKLKDNK</sequence>
<proteinExistence type="inferred from homology"/>
<dbReference type="FunFam" id="3.90.550.50:FF:000088">
    <property type="entry name" value="Uncharacterized protein"/>
    <property type="match status" value="1"/>
</dbReference>
<evidence type="ECO:0000256" key="7">
    <source>
        <dbReference type="ARBA" id="ARBA00022692"/>
    </source>
</evidence>
<comment type="subcellular location">
    <subcellularLocation>
        <location evidence="1">Membrane</location>
        <topology evidence="1">Single-pass type II membrane protein</topology>
    </subcellularLocation>
</comment>
<comment type="caution">
    <text evidence="14">The sequence shown here is derived from an EMBL/GenBank/DDBJ whole genome shotgun (WGS) entry which is preliminary data.</text>
</comment>
<comment type="pathway">
    <text evidence="2">Protein modification; protein glycosylation.</text>
</comment>
<evidence type="ECO:0000259" key="13">
    <source>
        <dbReference type="Pfam" id="PF02434"/>
    </source>
</evidence>
<dbReference type="InterPro" id="IPR026050">
    <property type="entry name" value="C1GALT1/C1GALT1_chp1"/>
</dbReference>
<dbReference type="InterPro" id="IPR003378">
    <property type="entry name" value="Fringe-like_glycosylTrfase"/>
</dbReference>
<evidence type="ECO:0000256" key="4">
    <source>
        <dbReference type="ARBA" id="ARBA00012557"/>
    </source>
</evidence>
<reference evidence="14" key="1">
    <citation type="submission" date="2019-03" db="EMBL/GenBank/DDBJ databases">
        <title>Long read genome sequence of the mycoparasitic Pythium oligandrum ATCC 38472 isolated from sugarbeet rhizosphere.</title>
        <authorList>
            <person name="Gaulin E."/>
        </authorList>
    </citation>
    <scope>NUCLEOTIDE SEQUENCE</scope>
    <source>
        <strain evidence="14">ATCC 38472_TT</strain>
    </source>
</reference>
<evidence type="ECO:0000256" key="2">
    <source>
        <dbReference type="ARBA" id="ARBA00004922"/>
    </source>
</evidence>
<evidence type="ECO:0000256" key="3">
    <source>
        <dbReference type="ARBA" id="ARBA00006462"/>
    </source>
</evidence>
<evidence type="ECO:0000313" key="14">
    <source>
        <dbReference type="EMBL" id="TMW62019.1"/>
    </source>
</evidence>
<keyword evidence="5" id="KW-0328">Glycosyltransferase</keyword>
<keyword evidence="12" id="KW-0732">Signal</keyword>
<protein>
    <recommendedName>
        <fullName evidence="4">N-acetylgalactosaminide beta-1,3-galactosyltransferase</fullName>
        <ecNumber evidence="4">2.4.1.122</ecNumber>
    </recommendedName>
</protein>
<feature type="signal peptide" evidence="12">
    <location>
        <begin position="1"/>
        <end position="28"/>
    </location>
</feature>
<dbReference type="Proteomes" id="UP000794436">
    <property type="component" value="Unassembled WGS sequence"/>
</dbReference>
<evidence type="ECO:0000256" key="10">
    <source>
        <dbReference type="ARBA" id="ARBA00022989"/>
    </source>
</evidence>
<evidence type="ECO:0000313" key="15">
    <source>
        <dbReference type="Proteomes" id="UP000794436"/>
    </source>
</evidence>
<evidence type="ECO:0000256" key="6">
    <source>
        <dbReference type="ARBA" id="ARBA00022679"/>
    </source>
</evidence>
<keyword evidence="11" id="KW-0472">Membrane</keyword>
<dbReference type="GO" id="GO:0016263">
    <property type="term" value="F:glycoprotein-N-acetylgalactosamine 3-beta-galactosyltransferase activity"/>
    <property type="evidence" value="ECO:0007669"/>
    <property type="project" value="UniProtKB-EC"/>
</dbReference>
<dbReference type="AlphaFoldDB" id="A0A8K1CEK9"/>
<dbReference type="EC" id="2.4.1.122" evidence="4"/>
<dbReference type="GO" id="GO:0000166">
    <property type="term" value="F:nucleotide binding"/>
    <property type="evidence" value="ECO:0007669"/>
    <property type="project" value="UniProtKB-KW"/>
</dbReference>
<name>A0A8K1CEK9_PYTOL</name>
<dbReference type="Gene3D" id="3.90.550.50">
    <property type="match status" value="1"/>
</dbReference>
<evidence type="ECO:0000256" key="8">
    <source>
        <dbReference type="ARBA" id="ARBA00022741"/>
    </source>
</evidence>
<evidence type="ECO:0000256" key="5">
    <source>
        <dbReference type="ARBA" id="ARBA00022676"/>
    </source>
</evidence>